<comment type="caution">
    <text evidence="1">The sequence shown here is derived from an EMBL/GenBank/DDBJ whole genome shotgun (WGS) entry which is preliminary data.</text>
</comment>
<accession>A0ACB9DMW2</accession>
<reference evidence="2" key="1">
    <citation type="journal article" date="2022" name="Mol. Ecol. Resour.">
        <title>The genomes of chicory, endive, great burdock and yacon provide insights into Asteraceae palaeo-polyploidization history and plant inulin production.</title>
        <authorList>
            <person name="Fan W."/>
            <person name="Wang S."/>
            <person name="Wang H."/>
            <person name="Wang A."/>
            <person name="Jiang F."/>
            <person name="Liu H."/>
            <person name="Zhao H."/>
            <person name="Xu D."/>
            <person name="Zhang Y."/>
        </authorList>
    </citation>
    <scope>NUCLEOTIDE SEQUENCE [LARGE SCALE GENOMIC DNA]</scope>
    <source>
        <strain evidence="2">cv. Niubang</strain>
    </source>
</reference>
<gene>
    <name evidence="1" type="ORF">L6452_10037</name>
</gene>
<name>A0ACB9DMW2_ARCLA</name>
<keyword evidence="2" id="KW-1185">Reference proteome</keyword>
<evidence type="ECO:0000313" key="1">
    <source>
        <dbReference type="EMBL" id="KAI3747551.1"/>
    </source>
</evidence>
<protein>
    <submittedName>
        <fullName evidence="1">Uncharacterized protein</fullName>
    </submittedName>
</protein>
<proteinExistence type="predicted"/>
<dbReference type="EMBL" id="CM042049">
    <property type="protein sequence ID" value="KAI3747551.1"/>
    <property type="molecule type" value="Genomic_DNA"/>
</dbReference>
<reference evidence="1 2" key="2">
    <citation type="journal article" date="2022" name="Mol. Ecol. Resour.">
        <title>The genomes of chicory, endive, great burdock and yacon provide insights into Asteraceae paleo-polyploidization history and plant inulin production.</title>
        <authorList>
            <person name="Fan W."/>
            <person name="Wang S."/>
            <person name="Wang H."/>
            <person name="Wang A."/>
            <person name="Jiang F."/>
            <person name="Liu H."/>
            <person name="Zhao H."/>
            <person name="Xu D."/>
            <person name="Zhang Y."/>
        </authorList>
    </citation>
    <scope>NUCLEOTIDE SEQUENCE [LARGE SCALE GENOMIC DNA]</scope>
    <source>
        <strain evidence="2">cv. Niubang</strain>
    </source>
</reference>
<organism evidence="1 2">
    <name type="scientific">Arctium lappa</name>
    <name type="common">Greater burdock</name>
    <name type="synonym">Lappa major</name>
    <dbReference type="NCBI Taxonomy" id="4217"/>
    <lineage>
        <taxon>Eukaryota</taxon>
        <taxon>Viridiplantae</taxon>
        <taxon>Streptophyta</taxon>
        <taxon>Embryophyta</taxon>
        <taxon>Tracheophyta</taxon>
        <taxon>Spermatophyta</taxon>
        <taxon>Magnoliopsida</taxon>
        <taxon>eudicotyledons</taxon>
        <taxon>Gunneridae</taxon>
        <taxon>Pentapetalae</taxon>
        <taxon>asterids</taxon>
        <taxon>campanulids</taxon>
        <taxon>Asterales</taxon>
        <taxon>Asteraceae</taxon>
        <taxon>Carduoideae</taxon>
        <taxon>Cardueae</taxon>
        <taxon>Arctiinae</taxon>
        <taxon>Arctium</taxon>
    </lineage>
</organism>
<dbReference type="Proteomes" id="UP001055879">
    <property type="component" value="Linkage Group LG03"/>
</dbReference>
<evidence type="ECO:0000313" key="2">
    <source>
        <dbReference type="Proteomes" id="UP001055879"/>
    </source>
</evidence>
<sequence length="80" mass="8309">MDDETQNRSQYQSGLFLSGGYAGGGGVRVLRGVRFRRCMDGDAGGADVVRGDDVGGFGPDGLGVSGGKSQKSEVFNLYSN</sequence>